<proteinExistence type="predicted"/>
<name>A0A3G2R3D1_9FIRM</name>
<keyword evidence="3" id="KW-0597">Phosphoprotein</keyword>
<evidence type="ECO:0000256" key="9">
    <source>
        <dbReference type="SAM" id="Phobius"/>
    </source>
</evidence>
<dbReference type="Gene3D" id="3.30.565.10">
    <property type="entry name" value="Histidine kinase-like ATPase, C-terminal domain"/>
    <property type="match status" value="1"/>
</dbReference>
<gene>
    <name evidence="11" type="ORF">D2962_04140</name>
</gene>
<dbReference type="InterPro" id="IPR005467">
    <property type="entry name" value="His_kinase_dom"/>
</dbReference>
<feature type="transmembrane region" description="Helical" evidence="9">
    <location>
        <begin position="112"/>
        <end position="134"/>
    </location>
</feature>
<dbReference type="GO" id="GO:0004673">
    <property type="term" value="F:protein histidine kinase activity"/>
    <property type="evidence" value="ECO:0007669"/>
    <property type="project" value="UniProtKB-EC"/>
</dbReference>
<keyword evidence="12" id="KW-1185">Reference proteome</keyword>
<keyword evidence="7" id="KW-0067">ATP-binding</keyword>
<dbReference type="PROSITE" id="PS50109">
    <property type="entry name" value="HIS_KIN"/>
    <property type="match status" value="1"/>
</dbReference>
<dbReference type="CDD" id="cd00075">
    <property type="entry name" value="HATPase"/>
    <property type="match status" value="1"/>
</dbReference>
<dbReference type="PRINTS" id="PR00344">
    <property type="entry name" value="BCTRLSENSOR"/>
</dbReference>
<evidence type="ECO:0000313" key="12">
    <source>
        <dbReference type="Proteomes" id="UP000280960"/>
    </source>
</evidence>
<dbReference type="EMBL" id="CP033169">
    <property type="protein sequence ID" value="AYO29902.1"/>
    <property type="molecule type" value="Genomic_DNA"/>
</dbReference>
<sequence>MHLKSYYRDILITAGLTSLIGEVYFYPFGTEFRFTAGVIAISFLMLYFSHIPELMLIPISGVAVSAFRIFLSIVVRHTSFVTALNLHYPAFFFYLAYAVFLKTGKIKNLLNAPVNFISVMALADVGANFVELFIRHEMSLDYFQDIFTMVIGVGLLRSIITFSLYWLIERYRLLIVKEEHQKRYAELLQLVAELKAELFYIKKSTWDLEDAMKEGYEIYRILSTGSESRNSEKIGKRALNLAKDIHEIKKDYLRIISGLGELLPEENLEGMRLSAIISIIKANTERLLKMSGKNVRIHVFIESDPVVKKYFSIFSIINNLVSNALDAIENKNGFIQIKTCIDSDWVQITVEDNGKGINPKDLPYIFEPGFSTKFYEDGSISTGLGLTHVKNLVEDAGGKISVDSIEGKGTIFKVMLPATVVFDIGG</sequence>
<dbReference type="PANTHER" id="PTHR43065">
    <property type="entry name" value="SENSOR HISTIDINE KINASE"/>
    <property type="match status" value="1"/>
</dbReference>
<dbReference type="InterPro" id="IPR004358">
    <property type="entry name" value="Sig_transdc_His_kin-like_C"/>
</dbReference>
<dbReference type="RefSeq" id="WP_122014217.1">
    <property type="nucleotide sequence ID" value="NZ_CP033169.1"/>
</dbReference>
<feature type="transmembrane region" description="Helical" evidence="9">
    <location>
        <begin position="7"/>
        <end position="26"/>
    </location>
</feature>
<keyword evidence="5" id="KW-0547">Nucleotide-binding</keyword>
<evidence type="ECO:0000256" key="7">
    <source>
        <dbReference type="ARBA" id="ARBA00022840"/>
    </source>
</evidence>
<dbReference type="AlphaFoldDB" id="A0A3G2R3D1"/>
<evidence type="ECO:0000256" key="4">
    <source>
        <dbReference type="ARBA" id="ARBA00022679"/>
    </source>
</evidence>
<dbReference type="GO" id="GO:0000160">
    <property type="term" value="P:phosphorelay signal transduction system"/>
    <property type="evidence" value="ECO:0007669"/>
    <property type="project" value="UniProtKB-KW"/>
</dbReference>
<evidence type="ECO:0000256" key="3">
    <source>
        <dbReference type="ARBA" id="ARBA00022553"/>
    </source>
</evidence>
<keyword evidence="4" id="KW-0808">Transferase</keyword>
<dbReference type="PANTHER" id="PTHR43065:SF10">
    <property type="entry name" value="PEROXIDE STRESS-ACTIVATED HISTIDINE KINASE MAK3"/>
    <property type="match status" value="1"/>
</dbReference>
<protein>
    <recommendedName>
        <fullName evidence="2">histidine kinase</fullName>
        <ecNumber evidence="2">2.7.13.3</ecNumber>
    </recommendedName>
</protein>
<dbReference type="GO" id="GO:0005524">
    <property type="term" value="F:ATP binding"/>
    <property type="evidence" value="ECO:0007669"/>
    <property type="project" value="UniProtKB-KW"/>
</dbReference>
<reference evidence="11 12" key="1">
    <citation type="submission" date="2018-10" db="EMBL/GenBank/DDBJ databases">
        <authorList>
            <person name="Zhang X."/>
        </authorList>
    </citation>
    <scope>NUCLEOTIDE SEQUENCE [LARGE SCALE GENOMIC DNA]</scope>
    <source>
        <strain evidence="11 12">SK-G1</strain>
    </source>
</reference>
<keyword evidence="9" id="KW-0472">Membrane</keyword>
<evidence type="ECO:0000256" key="6">
    <source>
        <dbReference type="ARBA" id="ARBA00022777"/>
    </source>
</evidence>
<dbReference type="SMART" id="SM00387">
    <property type="entry name" value="HATPase_c"/>
    <property type="match status" value="1"/>
</dbReference>
<evidence type="ECO:0000313" key="11">
    <source>
        <dbReference type="EMBL" id="AYO29902.1"/>
    </source>
</evidence>
<keyword evidence="9" id="KW-0812">Transmembrane</keyword>
<dbReference type="EC" id="2.7.13.3" evidence="2"/>
<dbReference type="Pfam" id="PF02518">
    <property type="entry name" value="HATPase_c"/>
    <property type="match status" value="1"/>
</dbReference>
<evidence type="ECO:0000256" key="1">
    <source>
        <dbReference type="ARBA" id="ARBA00000085"/>
    </source>
</evidence>
<accession>A0A3G2R3D1</accession>
<dbReference type="KEGG" id="bacg:D2962_04140"/>
<dbReference type="InterPro" id="IPR036890">
    <property type="entry name" value="HATPase_C_sf"/>
</dbReference>
<evidence type="ECO:0000256" key="8">
    <source>
        <dbReference type="ARBA" id="ARBA00023012"/>
    </source>
</evidence>
<evidence type="ECO:0000256" key="2">
    <source>
        <dbReference type="ARBA" id="ARBA00012438"/>
    </source>
</evidence>
<dbReference type="SUPFAM" id="SSF55874">
    <property type="entry name" value="ATPase domain of HSP90 chaperone/DNA topoisomerase II/histidine kinase"/>
    <property type="match status" value="1"/>
</dbReference>
<keyword evidence="8" id="KW-0902">Two-component regulatory system</keyword>
<feature type="transmembrane region" description="Helical" evidence="9">
    <location>
        <begin position="146"/>
        <end position="168"/>
    </location>
</feature>
<feature type="domain" description="Histidine kinase" evidence="10">
    <location>
        <begin position="189"/>
        <end position="420"/>
    </location>
</feature>
<organism evidence="11 12">
    <name type="scientific">Biomaibacter acetigenes</name>
    <dbReference type="NCBI Taxonomy" id="2316383"/>
    <lineage>
        <taxon>Bacteria</taxon>
        <taxon>Bacillati</taxon>
        <taxon>Bacillota</taxon>
        <taxon>Clostridia</taxon>
        <taxon>Thermosediminibacterales</taxon>
        <taxon>Tepidanaerobacteraceae</taxon>
        <taxon>Biomaibacter</taxon>
    </lineage>
</organism>
<feature type="transmembrane region" description="Helical" evidence="9">
    <location>
        <begin position="80"/>
        <end position="100"/>
    </location>
</feature>
<comment type="catalytic activity">
    <reaction evidence="1">
        <text>ATP + protein L-histidine = ADP + protein N-phospho-L-histidine.</text>
        <dbReference type="EC" id="2.7.13.3"/>
    </reaction>
</comment>
<evidence type="ECO:0000259" key="10">
    <source>
        <dbReference type="PROSITE" id="PS50109"/>
    </source>
</evidence>
<keyword evidence="9" id="KW-1133">Transmembrane helix</keyword>
<keyword evidence="6 11" id="KW-0418">Kinase</keyword>
<dbReference type="Proteomes" id="UP000280960">
    <property type="component" value="Chromosome"/>
</dbReference>
<dbReference type="InterPro" id="IPR003594">
    <property type="entry name" value="HATPase_dom"/>
</dbReference>
<evidence type="ECO:0000256" key="5">
    <source>
        <dbReference type="ARBA" id="ARBA00022741"/>
    </source>
</evidence>